<evidence type="ECO:0000313" key="1">
    <source>
        <dbReference type="EnsemblMetazoa" id="PPA01067.1"/>
    </source>
</evidence>
<sequence length="287" mass="32470">MSDRKLQKLQYLLLTVIIINVLGQSTVPLDYHIPSTTVFCYRNPQATGTITHVLGAVGVVEEAEDHVRQRVVREGVREHGVERDVHPSYVLLLQRSTCNDSNARLRLGQLPGNFHVSAIAQMSYWQRSNNLLLAAHHKNTTPVKILTWLLFTPNCGREFKHSNGTTVYLPLGAGQELDLLVQAVQILLLLVRRSRPHLENLQRIRIEIELHIERESRLESSPDNAGAAHPDVRATALLHVRVHAAQQLRADPGQRAEHRVDEPVRANLSDRSRLLDHEYRVMVPHGP</sequence>
<accession>A0A2A6BVG5</accession>
<protein>
    <submittedName>
        <fullName evidence="1">Uncharacterized protein</fullName>
    </submittedName>
</protein>
<dbReference type="Proteomes" id="UP000005239">
    <property type="component" value="Unassembled WGS sequence"/>
</dbReference>
<reference evidence="1" key="2">
    <citation type="submission" date="2022-06" db="UniProtKB">
        <authorList>
            <consortium name="EnsemblMetazoa"/>
        </authorList>
    </citation>
    <scope>IDENTIFICATION</scope>
    <source>
        <strain evidence="1">PS312</strain>
    </source>
</reference>
<proteinExistence type="predicted"/>
<dbReference type="AlphaFoldDB" id="A0A2A6BVG5"/>
<accession>A0A8R1U289</accession>
<reference evidence="2" key="1">
    <citation type="journal article" date="2008" name="Nat. Genet.">
        <title>The Pristionchus pacificus genome provides a unique perspective on nematode lifestyle and parasitism.</title>
        <authorList>
            <person name="Dieterich C."/>
            <person name="Clifton S.W."/>
            <person name="Schuster L.N."/>
            <person name="Chinwalla A."/>
            <person name="Delehaunty K."/>
            <person name="Dinkelacker I."/>
            <person name="Fulton L."/>
            <person name="Fulton R."/>
            <person name="Godfrey J."/>
            <person name="Minx P."/>
            <person name="Mitreva M."/>
            <person name="Roeseler W."/>
            <person name="Tian H."/>
            <person name="Witte H."/>
            <person name="Yang S.P."/>
            <person name="Wilson R.K."/>
            <person name="Sommer R.J."/>
        </authorList>
    </citation>
    <scope>NUCLEOTIDE SEQUENCE [LARGE SCALE GENOMIC DNA]</scope>
    <source>
        <strain evidence="2">PS312</strain>
    </source>
</reference>
<keyword evidence="2" id="KW-1185">Reference proteome</keyword>
<organism evidence="1 2">
    <name type="scientific">Pristionchus pacificus</name>
    <name type="common">Parasitic nematode worm</name>
    <dbReference type="NCBI Taxonomy" id="54126"/>
    <lineage>
        <taxon>Eukaryota</taxon>
        <taxon>Metazoa</taxon>
        <taxon>Ecdysozoa</taxon>
        <taxon>Nematoda</taxon>
        <taxon>Chromadorea</taxon>
        <taxon>Rhabditida</taxon>
        <taxon>Rhabditina</taxon>
        <taxon>Diplogasteromorpha</taxon>
        <taxon>Diplogasteroidea</taxon>
        <taxon>Neodiplogasteridae</taxon>
        <taxon>Pristionchus</taxon>
    </lineage>
</organism>
<evidence type="ECO:0000313" key="2">
    <source>
        <dbReference type="Proteomes" id="UP000005239"/>
    </source>
</evidence>
<dbReference type="EnsemblMetazoa" id="PPA01067.1">
    <property type="protein sequence ID" value="PPA01067.1"/>
    <property type="gene ID" value="WBGene00090621"/>
</dbReference>
<gene>
    <name evidence="1" type="primary">WBGene00090621</name>
</gene>
<name>A0A2A6BVG5_PRIPA</name>